<protein>
    <submittedName>
        <fullName evidence="7">U3 small nucleolar RNA-associated protein 4 homolog</fullName>
    </submittedName>
</protein>
<dbReference type="PROSITE" id="PS00678">
    <property type="entry name" value="WD_REPEATS_1"/>
    <property type="match status" value="1"/>
</dbReference>
<dbReference type="Pfam" id="PF12894">
    <property type="entry name" value="ANAPC4_WD40"/>
    <property type="match status" value="1"/>
</dbReference>
<evidence type="ECO:0000313" key="6">
    <source>
        <dbReference type="Proteomes" id="UP001652626"/>
    </source>
</evidence>
<dbReference type="Gene3D" id="2.130.10.10">
    <property type="entry name" value="YVTN repeat-like/Quinoprotein amine dehydrogenase"/>
    <property type="match status" value="3"/>
</dbReference>
<dbReference type="PROSITE" id="PS50082">
    <property type="entry name" value="WD_REPEATS_2"/>
    <property type="match status" value="1"/>
</dbReference>
<dbReference type="PANTHER" id="PTHR44163">
    <property type="entry name" value="U3 SMALL NUCLEOLAR RNA-ASSOCIATED PROTEIN 4 HOMOLOG"/>
    <property type="match status" value="1"/>
</dbReference>
<feature type="domain" description="Anaphase-promoting complex subunit 4-like WD40" evidence="5">
    <location>
        <begin position="109"/>
        <end position="193"/>
    </location>
</feature>
<proteinExistence type="predicted"/>
<dbReference type="InterPro" id="IPR019775">
    <property type="entry name" value="WD40_repeat_CS"/>
</dbReference>
<dbReference type="InterPro" id="IPR001680">
    <property type="entry name" value="WD40_rpt"/>
</dbReference>
<dbReference type="InterPro" id="IPR046351">
    <property type="entry name" value="UTP4"/>
</dbReference>
<dbReference type="GeneID" id="113402966"/>
<organism evidence="6 7">
    <name type="scientific">Vanessa tameamea</name>
    <name type="common">Kamehameha butterfly</name>
    <dbReference type="NCBI Taxonomy" id="334116"/>
    <lineage>
        <taxon>Eukaryota</taxon>
        <taxon>Metazoa</taxon>
        <taxon>Ecdysozoa</taxon>
        <taxon>Arthropoda</taxon>
        <taxon>Hexapoda</taxon>
        <taxon>Insecta</taxon>
        <taxon>Pterygota</taxon>
        <taxon>Neoptera</taxon>
        <taxon>Endopterygota</taxon>
        <taxon>Lepidoptera</taxon>
        <taxon>Glossata</taxon>
        <taxon>Ditrysia</taxon>
        <taxon>Papilionoidea</taxon>
        <taxon>Nymphalidae</taxon>
        <taxon>Nymphalinae</taxon>
        <taxon>Vanessa</taxon>
    </lineage>
</organism>
<dbReference type="SUPFAM" id="SSF50978">
    <property type="entry name" value="WD40 repeat-like"/>
    <property type="match status" value="1"/>
</dbReference>
<feature type="repeat" description="WD" evidence="3">
    <location>
        <begin position="11"/>
        <end position="45"/>
    </location>
</feature>
<dbReference type="PANTHER" id="PTHR44163:SF1">
    <property type="entry name" value="U3 SMALL NUCLEOLAR RNA-ASSOCIATED PROTEIN 4 HOMOLOG"/>
    <property type="match status" value="1"/>
</dbReference>
<evidence type="ECO:0000256" key="1">
    <source>
        <dbReference type="ARBA" id="ARBA00022574"/>
    </source>
</evidence>
<dbReference type="GO" id="GO:0030686">
    <property type="term" value="C:90S preribosome"/>
    <property type="evidence" value="ECO:0007669"/>
    <property type="project" value="InterPro"/>
</dbReference>
<dbReference type="InterPro" id="IPR024977">
    <property type="entry name" value="Apc4-like_WD40_dom"/>
</dbReference>
<evidence type="ECO:0000259" key="5">
    <source>
        <dbReference type="Pfam" id="PF12894"/>
    </source>
</evidence>
<dbReference type="InterPro" id="IPR036322">
    <property type="entry name" value="WD40_repeat_dom_sf"/>
</dbReference>
<dbReference type="GO" id="GO:0034455">
    <property type="term" value="C:t-UTP complex"/>
    <property type="evidence" value="ECO:0007669"/>
    <property type="project" value="TreeGrafter"/>
</dbReference>
<dbReference type="AlphaFoldDB" id="A0A8B8ITY2"/>
<sequence>MACKLHRVRFYNPKPEQINCVSFNTKSKLLALARQDASIEIWDLNFAPFLLKFKPGEANTSVEALGWVNHRLLSTGLGGALLEWDMETLSIKFTMILTGYAAWCLDVNSSNTLVAVGTEQGYINLYSVENDEIVYKKIFDKQEGRILCCKFNNTGSVLVTGSIDTIRVWNVETGHATSRMSVSRRAKETIVWCLAVLSDNTVISGDSHGRLTFWDGNLGDQIESYKCHKSNILSIAVSDDENSLYCSGVDPVIMNFVKVNCSSGKQSSAQWVKNVQRNIHEHDVRALVIYGDKLISVGADGYLTLSSYPPKWVMRIPPMIPAPRSAVCPQKKLLLLRYSNYLEVWKLGSYAVNESGNVTVTNVNLNQSLKQKDSTNELEKDSEIDALSITDNKSEKQHQAKSLKLTEAPIKLVSIQMKGKKQIKCCDFSPSGELIVYSTDSNMTLLKLECDDDQTNISLAKVLVSGLECCDRVAFTEDSRTMVAYKDGELKVLQVDPEAGATIVQNIACEKYLRSKCILHLQISKDTPSKTIYLVAADTQSDIAVWIKKDNKFRFYVSLPKYRCVPSALTFDNEEEKLIVAYVDQELIEYDLVKARAAKSAVAESAAWRARSVAAAALCVPPARPAHPALLARDDSSLWLLRSDAPQADAEGPTPKKKNKKKNAVNPNSQIRIIPIKYLADFHWLGDDEAVTLEILPENIISQLPPVIATKRHNV</sequence>
<accession>A0A8B8ITY2</accession>
<dbReference type="InterPro" id="IPR015943">
    <property type="entry name" value="WD40/YVTN_repeat-like_dom_sf"/>
</dbReference>
<keyword evidence="2" id="KW-0677">Repeat</keyword>
<dbReference type="GO" id="GO:0000462">
    <property type="term" value="P:maturation of SSU-rRNA from tricistronic rRNA transcript (SSU-rRNA, 5.8S rRNA, LSU-rRNA)"/>
    <property type="evidence" value="ECO:0007669"/>
    <property type="project" value="InterPro"/>
</dbReference>
<dbReference type="GO" id="GO:0032040">
    <property type="term" value="C:small-subunit processome"/>
    <property type="evidence" value="ECO:0007669"/>
    <property type="project" value="TreeGrafter"/>
</dbReference>
<name>A0A8B8ITY2_VANTA</name>
<dbReference type="Proteomes" id="UP001652626">
    <property type="component" value="Chromosome 16"/>
</dbReference>
<dbReference type="RefSeq" id="XP_026499141.2">
    <property type="nucleotide sequence ID" value="XM_026643356.2"/>
</dbReference>
<dbReference type="OrthoDB" id="8883818at2759"/>
<keyword evidence="1 3" id="KW-0853">WD repeat</keyword>
<evidence type="ECO:0000256" key="3">
    <source>
        <dbReference type="PROSITE-ProRule" id="PRU00221"/>
    </source>
</evidence>
<reference evidence="7" key="1">
    <citation type="submission" date="2025-08" db="UniProtKB">
        <authorList>
            <consortium name="RefSeq"/>
        </authorList>
    </citation>
    <scope>IDENTIFICATION</scope>
    <source>
        <tissue evidence="7">Whole body</tissue>
    </source>
</reference>
<evidence type="ECO:0000256" key="4">
    <source>
        <dbReference type="SAM" id="MobiDB-lite"/>
    </source>
</evidence>
<dbReference type="SUPFAM" id="SSF82171">
    <property type="entry name" value="DPP6 N-terminal domain-like"/>
    <property type="match status" value="1"/>
</dbReference>
<evidence type="ECO:0000256" key="2">
    <source>
        <dbReference type="ARBA" id="ARBA00022737"/>
    </source>
</evidence>
<gene>
    <name evidence="7" type="primary">L(3)72dn</name>
</gene>
<dbReference type="SMART" id="SM00320">
    <property type="entry name" value="WD40"/>
    <property type="match status" value="7"/>
</dbReference>
<keyword evidence="6" id="KW-1185">Reference proteome</keyword>
<dbReference type="GO" id="GO:0003723">
    <property type="term" value="F:RNA binding"/>
    <property type="evidence" value="ECO:0007669"/>
    <property type="project" value="TreeGrafter"/>
</dbReference>
<feature type="region of interest" description="Disordered" evidence="4">
    <location>
        <begin position="646"/>
        <end position="665"/>
    </location>
</feature>
<evidence type="ECO:0000313" key="7">
    <source>
        <dbReference type="RefSeq" id="XP_026499141.2"/>
    </source>
</evidence>
<dbReference type="OMA" id="NYLEVWK"/>